<evidence type="ECO:0000256" key="6">
    <source>
        <dbReference type="ARBA" id="ARBA00023196"/>
    </source>
</evidence>
<organism evidence="11 12">
    <name type="scientific">Candidatus Komeilibacteria bacterium RIFCSPHIGHO2_01_FULL_52_14</name>
    <dbReference type="NCBI Taxonomy" id="1798549"/>
    <lineage>
        <taxon>Bacteria</taxon>
        <taxon>Candidatus Komeiliibacteriota</taxon>
    </lineage>
</organism>
<feature type="domain" description="ATP synthase F1 complex delta/epsilon subunit N-terminal" evidence="10">
    <location>
        <begin position="4"/>
        <end position="83"/>
    </location>
</feature>
<dbReference type="InterPro" id="IPR001469">
    <property type="entry name" value="ATP_synth_F1_dsu/esu"/>
</dbReference>
<keyword evidence="4 8" id="KW-0406">Ion transport</keyword>
<name>A0A1G2BMA8_9BACT</name>
<keyword evidence="8" id="KW-1003">Cell membrane</keyword>
<sequence length="147" mass="16280">MSTFTFKIVTPERVVFESAVQKATLPTNTGEITVLPQHIPLVSRVIPGEIRITDAQNTEYLLSVSGGFVQVHPGKIVILADTAEMSHELSEERAHDAHERAKKILESKAGMTDRDVASMQVLVDKEMARLKVARKHKERGIRGGLLK</sequence>
<dbReference type="PANTHER" id="PTHR13822">
    <property type="entry name" value="ATP SYNTHASE DELTA/EPSILON CHAIN"/>
    <property type="match status" value="1"/>
</dbReference>
<comment type="subcellular location">
    <subcellularLocation>
        <location evidence="8">Cell membrane</location>
        <topology evidence="8">Peripheral membrane protein</topology>
    </subcellularLocation>
    <subcellularLocation>
        <location evidence="1">Endomembrane system</location>
        <topology evidence="1">Peripheral membrane protein</topology>
    </subcellularLocation>
</comment>
<evidence type="ECO:0000256" key="2">
    <source>
        <dbReference type="ARBA" id="ARBA00005712"/>
    </source>
</evidence>
<evidence type="ECO:0000256" key="8">
    <source>
        <dbReference type="HAMAP-Rule" id="MF_00530"/>
    </source>
</evidence>
<dbReference type="InterPro" id="IPR020546">
    <property type="entry name" value="ATP_synth_F1_dsu/esu_N"/>
</dbReference>
<dbReference type="NCBIfam" id="TIGR01216">
    <property type="entry name" value="ATP_synt_epsi"/>
    <property type="match status" value="1"/>
</dbReference>
<comment type="subunit">
    <text evidence="8 9">F-type ATPases have 2 components, CF(1) - the catalytic core - and CF(0) - the membrane proton channel. CF(1) has five subunits: alpha(3), beta(3), gamma(1), delta(1), epsilon(1). CF(0) has three main subunits: a, b and c.</text>
</comment>
<keyword evidence="7 8" id="KW-0066">ATP synthesis</keyword>
<dbReference type="GO" id="GO:0045259">
    <property type="term" value="C:proton-transporting ATP synthase complex"/>
    <property type="evidence" value="ECO:0007669"/>
    <property type="project" value="UniProtKB-KW"/>
</dbReference>
<evidence type="ECO:0000256" key="4">
    <source>
        <dbReference type="ARBA" id="ARBA00023065"/>
    </source>
</evidence>
<dbReference type="CDD" id="cd12152">
    <property type="entry name" value="F1-ATPase_delta"/>
    <property type="match status" value="1"/>
</dbReference>
<keyword evidence="5 8" id="KW-0472">Membrane</keyword>
<gene>
    <name evidence="8" type="primary">atpC</name>
    <name evidence="11" type="ORF">A2677_00595</name>
</gene>
<evidence type="ECO:0000313" key="12">
    <source>
        <dbReference type="Proteomes" id="UP000177817"/>
    </source>
</evidence>
<evidence type="ECO:0000256" key="9">
    <source>
        <dbReference type="RuleBase" id="RU003656"/>
    </source>
</evidence>
<comment type="similarity">
    <text evidence="2 8 9">Belongs to the ATPase epsilon chain family.</text>
</comment>
<reference evidence="11 12" key="1">
    <citation type="journal article" date="2016" name="Nat. Commun.">
        <title>Thousands of microbial genomes shed light on interconnected biogeochemical processes in an aquifer system.</title>
        <authorList>
            <person name="Anantharaman K."/>
            <person name="Brown C.T."/>
            <person name="Hug L.A."/>
            <person name="Sharon I."/>
            <person name="Castelle C.J."/>
            <person name="Probst A.J."/>
            <person name="Thomas B.C."/>
            <person name="Singh A."/>
            <person name="Wilkins M.J."/>
            <person name="Karaoz U."/>
            <person name="Brodie E.L."/>
            <person name="Williams K.H."/>
            <person name="Hubbard S.S."/>
            <person name="Banfield J.F."/>
        </authorList>
    </citation>
    <scope>NUCLEOTIDE SEQUENCE [LARGE SCALE GENOMIC DNA]</scope>
</reference>
<evidence type="ECO:0000256" key="7">
    <source>
        <dbReference type="ARBA" id="ARBA00023310"/>
    </source>
</evidence>
<comment type="function">
    <text evidence="8">Produces ATP from ADP in the presence of a proton gradient across the membrane.</text>
</comment>
<accession>A0A1G2BMA8</accession>
<evidence type="ECO:0000256" key="5">
    <source>
        <dbReference type="ARBA" id="ARBA00023136"/>
    </source>
</evidence>
<keyword evidence="3 8" id="KW-0813">Transport</keyword>
<dbReference type="GO" id="GO:0005524">
    <property type="term" value="F:ATP binding"/>
    <property type="evidence" value="ECO:0007669"/>
    <property type="project" value="UniProtKB-UniRule"/>
</dbReference>
<dbReference type="SUPFAM" id="SSF51344">
    <property type="entry name" value="Epsilon subunit of F1F0-ATP synthase N-terminal domain"/>
    <property type="match status" value="1"/>
</dbReference>
<evidence type="ECO:0000259" key="10">
    <source>
        <dbReference type="Pfam" id="PF02823"/>
    </source>
</evidence>
<dbReference type="Pfam" id="PF02823">
    <property type="entry name" value="ATP-synt_DE_N"/>
    <property type="match status" value="1"/>
</dbReference>
<dbReference type="Gene3D" id="2.60.15.10">
    <property type="entry name" value="F0F1 ATP synthase delta/epsilon subunit, N-terminal"/>
    <property type="match status" value="1"/>
</dbReference>
<dbReference type="PANTHER" id="PTHR13822:SF10">
    <property type="entry name" value="ATP SYNTHASE EPSILON CHAIN, CHLOROPLASTIC"/>
    <property type="match status" value="1"/>
</dbReference>
<dbReference type="HAMAP" id="MF_00530">
    <property type="entry name" value="ATP_synth_epsil_bac"/>
    <property type="match status" value="1"/>
</dbReference>
<dbReference type="GO" id="GO:0046933">
    <property type="term" value="F:proton-transporting ATP synthase activity, rotational mechanism"/>
    <property type="evidence" value="ECO:0007669"/>
    <property type="project" value="UniProtKB-UniRule"/>
</dbReference>
<evidence type="ECO:0000256" key="3">
    <source>
        <dbReference type="ARBA" id="ARBA00022448"/>
    </source>
</evidence>
<evidence type="ECO:0000256" key="1">
    <source>
        <dbReference type="ARBA" id="ARBA00004184"/>
    </source>
</evidence>
<dbReference type="GO" id="GO:0005886">
    <property type="term" value="C:plasma membrane"/>
    <property type="evidence" value="ECO:0007669"/>
    <property type="project" value="UniProtKB-SubCell"/>
</dbReference>
<proteinExistence type="inferred from homology"/>
<keyword evidence="8" id="KW-0375">Hydrogen ion transport</keyword>
<dbReference type="AlphaFoldDB" id="A0A1G2BMA8"/>
<comment type="caution">
    <text evidence="11">The sequence shown here is derived from an EMBL/GenBank/DDBJ whole genome shotgun (WGS) entry which is preliminary data.</text>
</comment>
<keyword evidence="6 8" id="KW-0139">CF(1)</keyword>
<evidence type="ECO:0000313" key="11">
    <source>
        <dbReference type="EMBL" id="OGY89377.1"/>
    </source>
</evidence>
<protein>
    <recommendedName>
        <fullName evidence="8">ATP synthase epsilon chain</fullName>
    </recommendedName>
    <alternativeName>
        <fullName evidence="8">ATP synthase F1 sector epsilon subunit</fullName>
    </alternativeName>
    <alternativeName>
        <fullName evidence="8">F-ATPase epsilon subunit</fullName>
    </alternativeName>
</protein>
<dbReference type="Proteomes" id="UP000177817">
    <property type="component" value="Unassembled WGS sequence"/>
</dbReference>
<dbReference type="GO" id="GO:0012505">
    <property type="term" value="C:endomembrane system"/>
    <property type="evidence" value="ECO:0007669"/>
    <property type="project" value="UniProtKB-SubCell"/>
</dbReference>
<dbReference type="InterPro" id="IPR036771">
    <property type="entry name" value="ATPsynth_dsu/esu_N"/>
</dbReference>
<dbReference type="EMBL" id="MHKK01000036">
    <property type="protein sequence ID" value="OGY89377.1"/>
    <property type="molecule type" value="Genomic_DNA"/>
</dbReference>